<organism evidence="2 3">
    <name type="scientific">Chitinophaga agrisoli</name>
    <dbReference type="NCBI Taxonomy" id="2607653"/>
    <lineage>
        <taxon>Bacteria</taxon>
        <taxon>Pseudomonadati</taxon>
        <taxon>Bacteroidota</taxon>
        <taxon>Chitinophagia</taxon>
        <taxon>Chitinophagales</taxon>
        <taxon>Chitinophagaceae</taxon>
        <taxon>Chitinophaga</taxon>
    </lineage>
</organism>
<gene>
    <name evidence="2" type="ORF">F0L74_29235</name>
</gene>
<dbReference type="Proteomes" id="UP000324611">
    <property type="component" value="Unassembled WGS sequence"/>
</dbReference>
<sequence length="539" mass="54698">MNRSLRIAAKLLVAGCLALGSITVKAQLKVGTNPTVIQKSAILELESDRQGLLLPRLTDTAAINAITPAPLDGMIIFLSKTPHVGLYVRTGGHWEQMADNGTATGNWTLTGNAATDPTKNFIGTTDAKELVIKANNTEAIRVATTGDVQLKQVGTGAVGDLEVLVLGTGGTVMRRTISATAFTSAINSLNGSTGAAQTIAAGSAGTDFGIADAGNVHTINIPTQDGSATRGLLTQADWNKLNNAQKTIVIGTFSTAPIPTGLSLDAAGNLVLHAADATNPGAVSVGAQTFAGAKTFQDDLVASGKLNVTGATTLGGALNITNAPANAATAENDVLIRTASGLVLKKTLNPAAFDGAIQKINGQTGPAVSFKTGTAGTDVALDSTTTTNVITLNVPDAAVGARGVVNTQQQAFKGAKSYDSVMVGGAAVPNSTLQVDGSVSMAIRRVTANTTVGATDNTILVVPSAPVTVTLPAATAVKGRIYTIKKILAGVVPDNIDNSVTIDVAGGGQIEGGSSYAIYNAWTFVTVQSDGVAWFIIKK</sequence>
<feature type="signal peptide" evidence="1">
    <location>
        <begin position="1"/>
        <end position="26"/>
    </location>
</feature>
<dbReference type="AlphaFoldDB" id="A0A5B2VMG8"/>
<feature type="chain" id="PRO_5022864887" evidence="1">
    <location>
        <begin position="27"/>
        <end position="539"/>
    </location>
</feature>
<comment type="caution">
    <text evidence="2">The sequence shown here is derived from an EMBL/GenBank/DDBJ whole genome shotgun (WGS) entry which is preliminary data.</text>
</comment>
<keyword evidence="1" id="KW-0732">Signal</keyword>
<reference evidence="2 3" key="1">
    <citation type="submission" date="2019-09" db="EMBL/GenBank/DDBJ databases">
        <title>Chitinophaga ginsengihumi sp. nov., isolated from soil of ginseng rhizosphere.</title>
        <authorList>
            <person name="Lee J."/>
        </authorList>
    </citation>
    <scope>NUCLEOTIDE SEQUENCE [LARGE SCALE GENOMIC DNA]</scope>
    <source>
        <strain evidence="2 3">BN140078</strain>
    </source>
</reference>
<protein>
    <submittedName>
        <fullName evidence="2">Uncharacterized protein</fullName>
    </submittedName>
</protein>
<proteinExistence type="predicted"/>
<evidence type="ECO:0000256" key="1">
    <source>
        <dbReference type="SAM" id="SignalP"/>
    </source>
</evidence>
<evidence type="ECO:0000313" key="2">
    <source>
        <dbReference type="EMBL" id="KAA2240251.1"/>
    </source>
</evidence>
<keyword evidence="3" id="KW-1185">Reference proteome</keyword>
<evidence type="ECO:0000313" key="3">
    <source>
        <dbReference type="Proteomes" id="UP000324611"/>
    </source>
</evidence>
<accession>A0A5B2VMG8</accession>
<name>A0A5B2VMG8_9BACT</name>
<dbReference type="EMBL" id="VUOC01000004">
    <property type="protein sequence ID" value="KAA2240251.1"/>
    <property type="molecule type" value="Genomic_DNA"/>
</dbReference>
<reference evidence="2 3" key="2">
    <citation type="submission" date="2019-09" db="EMBL/GenBank/DDBJ databases">
        <authorList>
            <person name="Jin C."/>
        </authorList>
    </citation>
    <scope>NUCLEOTIDE SEQUENCE [LARGE SCALE GENOMIC DNA]</scope>
    <source>
        <strain evidence="2 3">BN140078</strain>
    </source>
</reference>
<dbReference type="RefSeq" id="WP_149841429.1">
    <property type="nucleotide sequence ID" value="NZ_VUOC01000004.1"/>
</dbReference>